<accession>A0A9Q3C7C9</accession>
<dbReference type="Proteomes" id="UP000765509">
    <property type="component" value="Unassembled WGS sequence"/>
</dbReference>
<evidence type="ECO:0000313" key="1">
    <source>
        <dbReference type="EMBL" id="MBW0477853.1"/>
    </source>
</evidence>
<comment type="caution">
    <text evidence="1">The sequence shown here is derived from an EMBL/GenBank/DDBJ whole genome shotgun (WGS) entry which is preliminary data.</text>
</comment>
<dbReference type="EMBL" id="AVOT02004950">
    <property type="protein sequence ID" value="MBW0477853.1"/>
    <property type="molecule type" value="Genomic_DNA"/>
</dbReference>
<reference evidence="1" key="1">
    <citation type="submission" date="2021-03" db="EMBL/GenBank/DDBJ databases">
        <title>Draft genome sequence of rust myrtle Austropuccinia psidii MF-1, a brazilian biotype.</title>
        <authorList>
            <person name="Quecine M.C."/>
            <person name="Pachon D.M.R."/>
            <person name="Bonatelli M.L."/>
            <person name="Correr F.H."/>
            <person name="Franceschini L.M."/>
            <person name="Leite T.F."/>
            <person name="Margarido G.R.A."/>
            <person name="Almeida C.A."/>
            <person name="Ferrarezi J.A."/>
            <person name="Labate C.A."/>
        </authorList>
    </citation>
    <scope>NUCLEOTIDE SEQUENCE</scope>
    <source>
        <strain evidence="1">MF-1</strain>
    </source>
</reference>
<keyword evidence="2" id="KW-1185">Reference proteome</keyword>
<organism evidence="1 2">
    <name type="scientific">Austropuccinia psidii MF-1</name>
    <dbReference type="NCBI Taxonomy" id="1389203"/>
    <lineage>
        <taxon>Eukaryota</taxon>
        <taxon>Fungi</taxon>
        <taxon>Dikarya</taxon>
        <taxon>Basidiomycota</taxon>
        <taxon>Pucciniomycotina</taxon>
        <taxon>Pucciniomycetes</taxon>
        <taxon>Pucciniales</taxon>
        <taxon>Sphaerophragmiaceae</taxon>
        <taxon>Austropuccinia</taxon>
    </lineage>
</organism>
<dbReference type="AlphaFoldDB" id="A0A9Q3C7C9"/>
<name>A0A9Q3C7C9_9BASI</name>
<evidence type="ECO:0000313" key="2">
    <source>
        <dbReference type="Proteomes" id="UP000765509"/>
    </source>
</evidence>
<protein>
    <recommendedName>
        <fullName evidence="3">Reverse transcriptase Ty1/copia-type domain-containing protein</fullName>
    </recommendedName>
</protein>
<proteinExistence type="predicted"/>
<sequence length="150" mass="17073">MHLILSIIDKYWDQQSLPKAPLPVKHNLTSLINNDDVVHKPYFISAIGSLSYVATGMRPDINFAVNLLARHSKLPGKYQWYCLQHLLGYLSGTSTRCLCLTPHGHIPVLEVYSDESWGGNNSQEHNQIIRLLHHMVFKTPSDCCFIQLPH</sequence>
<gene>
    <name evidence="1" type="ORF">O181_017568</name>
</gene>
<dbReference type="OrthoDB" id="3255262at2759"/>
<evidence type="ECO:0008006" key="3">
    <source>
        <dbReference type="Google" id="ProtNLM"/>
    </source>
</evidence>